<organism evidence="1 2">
    <name type="scientific">Sutcliffiella horikoshii</name>
    <dbReference type="NCBI Taxonomy" id="79883"/>
    <lineage>
        <taxon>Bacteria</taxon>
        <taxon>Bacillati</taxon>
        <taxon>Bacillota</taxon>
        <taxon>Bacilli</taxon>
        <taxon>Bacillales</taxon>
        <taxon>Bacillaceae</taxon>
        <taxon>Sutcliffiella</taxon>
    </lineage>
</organism>
<evidence type="ECO:0000313" key="2">
    <source>
        <dbReference type="Proteomes" id="UP000323393"/>
    </source>
</evidence>
<comment type="caution">
    <text evidence="1">The sequence shown here is derived from an EMBL/GenBank/DDBJ whole genome shotgun (WGS) entry which is preliminary data.</text>
</comment>
<name>A0AA95B553_9BACI</name>
<evidence type="ECO:0000313" key="1">
    <source>
        <dbReference type="EMBL" id="TYS57726.1"/>
    </source>
</evidence>
<gene>
    <name evidence="1" type="ORF">FZC74_14955</name>
</gene>
<dbReference type="EMBL" id="VTEU01000006">
    <property type="protein sequence ID" value="TYS57726.1"/>
    <property type="molecule type" value="Genomic_DNA"/>
</dbReference>
<reference evidence="1 2" key="1">
    <citation type="submission" date="2019-08" db="EMBL/GenBank/DDBJ databases">
        <title>Bacillus genomes from the desert of Cuatro Cienegas, Coahuila.</title>
        <authorList>
            <person name="Olmedo-Alvarez G."/>
        </authorList>
    </citation>
    <scope>NUCLEOTIDE SEQUENCE [LARGE SCALE GENOMIC DNA]</scope>
    <source>
        <strain evidence="1 2">CH88_3T</strain>
    </source>
</reference>
<sequence>MKVDEVYLTPIYSERGFSNYFADTKNGRVWSKKMNSFMSTKPNSNGYVYNRITEDDALDYRLSKFCRGKIEVNHYPNEDEKWNNGINILQMSSRKGQYRDSTRAMGKGERLEDEVVLDIYEQLKDWQQDEENKLITFIWRMCNEHDRGFRKM</sequence>
<dbReference type="Proteomes" id="UP000323393">
    <property type="component" value="Unassembled WGS sequence"/>
</dbReference>
<proteinExistence type="predicted"/>
<dbReference type="AlphaFoldDB" id="A0AA95B553"/>
<accession>A0AA95B553</accession>
<dbReference type="RefSeq" id="WP_148966452.1">
    <property type="nucleotide sequence ID" value="NZ_VTEU01000006.1"/>
</dbReference>
<protein>
    <submittedName>
        <fullName evidence="1">Uncharacterized protein</fullName>
    </submittedName>
</protein>